<proteinExistence type="predicted"/>
<accession>A0ABT5VND4</accession>
<dbReference type="Pfam" id="PF10842">
    <property type="entry name" value="DUF2642"/>
    <property type="match status" value="1"/>
</dbReference>
<gene>
    <name evidence="1" type="ORF">N7Z68_23455</name>
</gene>
<organism evidence="1 2">
    <name type="scientific">Alkalihalobacterium chitinilyticum</name>
    <dbReference type="NCBI Taxonomy" id="2980103"/>
    <lineage>
        <taxon>Bacteria</taxon>
        <taxon>Bacillati</taxon>
        <taxon>Bacillota</taxon>
        <taxon>Bacilli</taxon>
        <taxon>Bacillales</taxon>
        <taxon>Bacillaceae</taxon>
        <taxon>Alkalihalobacterium</taxon>
    </lineage>
</organism>
<protein>
    <submittedName>
        <fullName evidence="1">YuzF family protein</fullName>
    </submittedName>
</protein>
<name>A0ABT5VND4_9BACI</name>
<dbReference type="Proteomes" id="UP001148125">
    <property type="component" value="Unassembled WGS sequence"/>
</dbReference>
<reference evidence="1" key="1">
    <citation type="submission" date="2024-05" db="EMBL/GenBank/DDBJ databases">
        <title>Alkalihalobacillus sp. strain MEB203 novel alkaliphilic bacterium from Lonar Lake, India.</title>
        <authorList>
            <person name="Joshi A."/>
            <person name="Thite S."/>
            <person name="Mengade P."/>
        </authorList>
    </citation>
    <scope>NUCLEOTIDE SEQUENCE</scope>
    <source>
        <strain evidence="1">MEB 203</strain>
    </source>
</reference>
<comment type="caution">
    <text evidence="1">The sequence shown here is derived from an EMBL/GenBank/DDBJ whole genome shotgun (WGS) entry which is preliminary data.</text>
</comment>
<dbReference type="InterPro" id="IPR020139">
    <property type="entry name" value="DUF2642"/>
</dbReference>
<evidence type="ECO:0000313" key="1">
    <source>
        <dbReference type="EMBL" id="MDE5416262.1"/>
    </source>
</evidence>
<evidence type="ECO:0000313" key="2">
    <source>
        <dbReference type="Proteomes" id="UP001148125"/>
    </source>
</evidence>
<keyword evidence="2" id="KW-1185">Reference proteome</keyword>
<sequence length="88" mass="10301">MYYNGIDYTRNHHQHQNHQTVQQQMITLYDPYVVQVLQSVKGKELVVETSRGSIRGNLTDVKPDHIVLSTNDSSFFVRIQEIIWVMPN</sequence>
<dbReference type="EMBL" id="JAOTPO010000030">
    <property type="protein sequence ID" value="MDE5416262.1"/>
    <property type="molecule type" value="Genomic_DNA"/>
</dbReference>